<reference evidence="1" key="1">
    <citation type="journal article" date="2021" name="Int. J. Syst. Evol. Microbiol.">
        <title>Bradyrhizobium septentrionale sp. nov. (sv. septentrionale) and Bradyrhizobium quebecense sp. nov. (sv. septentrionale) associated with legumes native to Canada possess rearranged symbiosis genes and numerous insertion sequences.</title>
        <authorList>
            <person name="Bromfield E.S.P."/>
            <person name="Cloutier S."/>
        </authorList>
    </citation>
    <scope>NUCLEOTIDE SEQUENCE</scope>
    <source>
        <strain evidence="1">5S5</strain>
    </source>
</reference>
<name>A0ABZ2NSM1_9BRAD</name>
<gene>
    <name evidence="1" type="ORF">WDK88_29660</name>
</gene>
<protein>
    <submittedName>
        <fullName evidence="1">Uncharacterized protein</fullName>
    </submittedName>
</protein>
<proteinExistence type="predicted"/>
<dbReference type="RefSeq" id="WP_338833565.1">
    <property type="nucleotide sequence ID" value="NZ_CP147711.1"/>
</dbReference>
<dbReference type="Proteomes" id="UP001432046">
    <property type="component" value="Chromosome"/>
</dbReference>
<evidence type="ECO:0000313" key="1">
    <source>
        <dbReference type="EMBL" id="WXC77583.1"/>
    </source>
</evidence>
<dbReference type="EMBL" id="CP147711">
    <property type="protein sequence ID" value="WXC77583.1"/>
    <property type="molecule type" value="Genomic_DNA"/>
</dbReference>
<keyword evidence="2" id="KW-1185">Reference proteome</keyword>
<organism evidence="1 2">
    <name type="scientific">Bradyrhizobium septentrionale</name>
    <dbReference type="NCBI Taxonomy" id="1404411"/>
    <lineage>
        <taxon>Bacteria</taxon>
        <taxon>Pseudomonadati</taxon>
        <taxon>Pseudomonadota</taxon>
        <taxon>Alphaproteobacteria</taxon>
        <taxon>Hyphomicrobiales</taxon>
        <taxon>Nitrobacteraceae</taxon>
        <taxon>Bradyrhizobium</taxon>
    </lineage>
</organism>
<accession>A0ABZ2NSM1</accession>
<evidence type="ECO:0000313" key="2">
    <source>
        <dbReference type="Proteomes" id="UP001432046"/>
    </source>
</evidence>
<sequence length="101" mass="11205">MTTDERIKTLATNLSRGTISRDDTLRELDELKLAFDDRQLAGTGNYTGKIGEARTWADIYFSDRKSSQYDENGMSGRQKVKGFLLNDLATAAQIAKNLQGG</sequence>
<reference evidence="1" key="2">
    <citation type="submission" date="2024-03" db="EMBL/GenBank/DDBJ databases">
        <authorList>
            <person name="Bromfield E.S.P."/>
            <person name="Cloutier S."/>
        </authorList>
    </citation>
    <scope>NUCLEOTIDE SEQUENCE</scope>
    <source>
        <strain evidence="1">5S5</strain>
    </source>
</reference>